<dbReference type="PROSITE" id="PS50853">
    <property type="entry name" value="FN3"/>
    <property type="match status" value="6"/>
</dbReference>
<dbReference type="SMART" id="SM00406">
    <property type="entry name" value="IGv"/>
    <property type="match status" value="4"/>
</dbReference>
<keyword evidence="5" id="KW-0130">Cell adhesion</keyword>
<feature type="domain" description="Ig-like" evidence="16">
    <location>
        <begin position="1330"/>
        <end position="1416"/>
    </location>
</feature>
<keyword evidence="10" id="KW-1015">Disulfide bond</keyword>
<feature type="domain" description="Fibronectin type-III" evidence="17">
    <location>
        <begin position="1025"/>
        <end position="1126"/>
    </location>
</feature>
<evidence type="ECO:0000256" key="14">
    <source>
        <dbReference type="SAM" id="Phobius"/>
    </source>
</evidence>
<keyword evidence="9 14" id="KW-0472">Membrane</keyword>
<keyword evidence="18" id="KW-1185">Reference proteome</keyword>
<feature type="chain" id="PRO_5047158064" evidence="15">
    <location>
        <begin position="20"/>
        <end position="1879"/>
    </location>
</feature>
<dbReference type="InterPro" id="IPR013098">
    <property type="entry name" value="Ig_I-set"/>
</dbReference>
<dbReference type="SMART" id="SM00060">
    <property type="entry name" value="FN3"/>
    <property type="match status" value="6"/>
</dbReference>
<dbReference type="GeneID" id="116413505"/>
<dbReference type="CDD" id="cd00063">
    <property type="entry name" value="FN3"/>
    <property type="match status" value="6"/>
</dbReference>
<evidence type="ECO:0000256" key="5">
    <source>
        <dbReference type="ARBA" id="ARBA00022889"/>
    </source>
</evidence>
<feature type="domain" description="Ig-like" evidence="16">
    <location>
        <begin position="524"/>
        <end position="604"/>
    </location>
</feature>
<feature type="domain" description="Ig-like" evidence="16">
    <location>
        <begin position="705"/>
        <end position="799"/>
    </location>
</feature>
<dbReference type="InterPro" id="IPR003598">
    <property type="entry name" value="Ig_sub2"/>
</dbReference>
<dbReference type="CDD" id="cd00096">
    <property type="entry name" value="Ig"/>
    <property type="match status" value="1"/>
</dbReference>
<organism evidence="18 19">
    <name type="scientific">Galleria mellonella</name>
    <name type="common">Greater wax moth</name>
    <dbReference type="NCBI Taxonomy" id="7137"/>
    <lineage>
        <taxon>Eukaryota</taxon>
        <taxon>Metazoa</taxon>
        <taxon>Ecdysozoa</taxon>
        <taxon>Arthropoda</taxon>
        <taxon>Hexapoda</taxon>
        <taxon>Insecta</taxon>
        <taxon>Pterygota</taxon>
        <taxon>Neoptera</taxon>
        <taxon>Endopterygota</taxon>
        <taxon>Lepidoptera</taxon>
        <taxon>Glossata</taxon>
        <taxon>Ditrysia</taxon>
        <taxon>Pyraloidea</taxon>
        <taxon>Pyralidae</taxon>
        <taxon>Galleriinae</taxon>
        <taxon>Galleria</taxon>
    </lineage>
</organism>
<dbReference type="SUPFAM" id="SSF49265">
    <property type="entry name" value="Fibronectin type III"/>
    <property type="match status" value="4"/>
</dbReference>
<feature type="domain" description="Ig-like" evidence="16">
    <location>
        <begin position="424"/>
        <end position="520"/>
    </location>
</feature>
<dbReference type="InterPro" id="IPR003599">
    <property type="entry name" value="Ig_sub"/>
</dbReference>
<feature type="compositionally biased region" description="Basic and acidic residues" evidence="13">
    <location>
        <begin position="1762"/>
        <end position="1771"/>
    </location>
</feature>
<feature type="transmembrane region" description="Helical" evidence="14">
    <location>
        <begin position="1642"/>
        <end position="1664"/>
    </location>
</feature>
<feature type="domain" description="Fibronectin type-III" evidence="17">
    <location>
        <begin position="1131"/>
        <end position="1226"/>
    </location>
</feature>
<evidence type="ECO:0000313" key="18">
    <source>
        <dbReference type="Proteomes" id="UP001652740"/>
    </source>
</evidence>
<evidence type="ECO:0000256" key="8">
    <source>
        <dbReference type="ARBA" id="ARBA00023018"/>
    </source>
</evidence>
<evidence type="ECO:0000256" key="13">
    <source>
        <dbReference type="SAM" id="MobiDB-lite"/>
    </source>
</evidence>
<dbReference type="Pfam" id="PF13927">
    <property type="entry name" value="Ig_3"/>
    <property type="match status" value="3"/>
</dbReference>
<keyword evidence="4" id="KW-0677">Repeat</keyword>
<evidence type="ECO:0000256" key="7">
    <source>
        <dbReference type="ARBA" id="ARBA00022989"/>
    </source>
</evidence>
<dbReference type="Pfam" id="PF07679">
    <property type="entry name" value="I-set"/>
    <property type="match status" value="5"/>
</dbReference>
<dbReference type="Pfam" id="PF25059">
    <property type="entry name" value="FN3_DSCAM-DSCAML_C"/>
    <property type="match status" value="1"/>
</dbReference>
<dbReference type="SUPFAM" id="SSF48726">
    <property type="entry name" value="Immunoglobulin"/>
    <property type="match status" value="10"/>
</dbReference>
<feature type="region of interest" description="Disordered" evidence="13">
    <location>
        <begin position="1682"/>
        <end position="1718"/>
    </location>
</feature>
<feature type="signal peptide" evidence="15">
    <location>
        <begin position="1"/>
        <end position="19"/>
    </location>
</feature>
<feature type="domain" description="Ig-like" evidence="16">
    <location>
        <begin position="93"/>
        <end position="219"/>
    </location>
</feature>
<feature type="domain" description="Ig-like" evidence="16">
    <location>
        <begin position="327"/>
        <end position="418"/>
    </location>
</feature>
<dbReference type="SMART" id="SM00409">
    <property type="entry name" value="IG"/>
    <property type="match status" value="9"/>
</dbReference>
<keyword evidence="6" id="KW-0524">Neurogenesis</keyword>
<feature type="domain" description="Fibronectin type-III" evidence="17">
    <location>
        <begin position="1518"/>
        <end position="1610"/>
    </location>
</feature>
<feature type="domain" description="Ig-like" evidence="16">
    <location>
        <begin position="611"/>
        <end position="700"/>
    </location>
</feature>
<feature type="compositionally biased region" description="Polar residues" evidence="13">
    <location>
        <begin position="1702"/>
        <end position="1712"/>
    </location>
</feature>
<keyword evidence="8" id="KW-0770">Synapse</keyword>
<protein>
    <submittedName>
        <fullName evidence="19">Cell adhesion molecule Dscam2 isoform X2</fullName>
    </submittedName>
</protein>
<evidence type="ECO:0000256" key="11">
    <source>
        <dbReference type="ARBA" id="ARBA00023319"/>
    </source>
</evidence>
<keyword evidence="7 14" id="KW-1133">Transmembrane helix</keyword>
<evidence type="ECO:0000256" key="6">
    <source>
        <dbReference type="ARBA" id="ARBA00022902"/>
    </source>
</evidence>
<dbReference type="InterPro" id="IPR003961">
    <property type="entry name" value="FN3_dom"/>
</dbReference>
<gene>
    <name evidence="19" type="primary">LOC116413505</name>
</gene>
<dbReference type="InterPro" id="IPR013783">
    <property type="entry name" value="Ig-like_fold"/>
</dbReference>
<comment type="subcellular location">
    <subcellularLocation>
        <location evidence="1">Membrane</location>
        <topology evidence="1">Single-pass membrane protein</topology>
    </subcellularLocation>
    <subcellularLocation>
        <location evidence="12">Synapse</location>
    </subcellularLocation>
</comment>
<proteinExistence type="predicted"/>
<evidence type="ECO:0000313" key="19">
    <source>
        <dbReference type="RefSeq" id="XP_052750184.1"/>
    </source>
</evidence>
<sequence length="1879" mass="203283">MCSWVVTALIILYAMGGDGQEHGPVFLMEPPPRLVFSNSTGARVSCAAHGFPPPQLAWQQPDGAQLDDVPGLRQVLDNGTLVLLPFPAAQYRPDVHATVYRCRAHNAHGAILSRDMRTQAVVWQEWQVRVTSTQAEAGGPALLTCVVPAAMREHASVAAWYRNDAVLPAADHLSGSTLLVGDGWKLIVRSVGVEDARAQYSCSVLDSLTGERRQSVPVSIDATPMSVASAPRSIVHGQWEASVRRGGDVALPCLVHASPPASITWYRETAGGVLREVRDNEGSGRYSRTHDALAIRRAEIADGGRWACRAANPHGHLTLRLHLAVHAHLTVHAQPHTQVVNSGGTAIINCTWGGWPAPRLEWLHNGVPLGAGVAGGRVRVQNNGEQLIITAVHRADKGVYQCMARNERDSAQASAELRLGDTAPELQYTFIEQVLRPGQVVTLKCSAVGSPPPHFTWMLDGQPLNTIAMGPRFSVEQFATKANDVISYLNISAVTSDDGGLYTCRAANSLGEVAHTSRLNIYGPPYVRSLAPIRAVAGRELMLYCPYSGYPISSVKWHRDGKPVEWDSSVDGALRVARVDPSHAGTYTCLVMGAHGETARRELQLVVSNPPEIEPFSFSANLQEGKRAQVSCSVTSGDMPVHFTWLKDNAPIPTSLQVEERAADFFSNLVFKEVSARHSGLYTCVASNSAAKVNYTAELVVKVSPKWVVEPKDEAVLAGEPLALHCQTTGSPPPQITWLKQRGSSSTDSIPLINLGGRFQQLPNGTLWIESALPYDEGHYTCKSENGVAPTLSKSIAVAVNEPARFELTSHNMTARRGAAATLACDVRGDSPIRVTWAHNMNHLDLNTYRLSISEAKTDSGLRSQLYISRADREDSGVYKCQAVNAYGHSDHYIYLSVQEKPDTPHSLSVTEILSRAVRLSWSQGFDGNSPLVGYTLQYCVLSAQGAIRVNQWDTATSLNVSVHGTPHTTVILTKKGDIHYEALLNTLKPHTAYMIRIAAINQIDRSAFTEPVVVKTQEEAPSEAPTNVQVTAGGAGELHVSWRPPPRDAWHGELLGYSVTCTELNPPGAPHRNVTRTLTVNGWSATELNLSALRKFTRYEVRVRAFNGVAAGPASAPVSATTLEGVPESHPMTVSCFPLSSSSMKVTWNPPPIGQHGGLIQGYKVIYSPFTSDQADVGEIKRVTTTDTYLHTLRKYTNYSIQVLAFTNAGDGKRSPPVFCMTEEDVPSAPEKIKALAYSSDTVLVSWLPPVHPNGIITHYTVYYREAGRLGKHSSFTVTADKKADIELMFQVRNLMETQLYEFWVSATTGSGEGESTLVVGQGPASRIPARIASFGRAVRVARGRGALLRCSCVGAPPPRSRWAHARAPVTHHAYYQVTHAGHLRLREVNEQSSGNFTCTASNTIGEDSIVYVVSAVLPPGAPTLSLQYTTASSIKLHWQLPGDTTDPILGYILQHKQGSETDWHTVELSPDVTSYIMDMLKCGTTYNAKIQARNKVSIGPPSEVLTATTRGGRPKPPKPEDHVHMNSTAIKINFYAWRDGGCPILGFRVSYRRAGTEHWIKVGDGLSTASHVVGDLTPATWYELAVEAYSDAGVERVTLRVDTHTLAGGRIPPAAVGAGAGGGGAWPGAGAARGASLRAVLVSCGAAAALVLAALTALLCLLHTKRKFLCVSSDHYMRDDRKLSESNEAEREKLREGQKLYSSSSINGNEKSNDDSSAELYEISPYATFGVSAAHSLQFRTLARRDDDAAPPHRRRHRACDHYRYDESSLSKSSTVEARHRMRAACAAAGGWRDAHTDSDDNSDSAANTTTKGSGGSPCGSTYGSGRRSARTTSSGGLNGSDGLSGTFGPVPADISSLIDKYQQRKEQERRECTIHV</sequence>
<keyword evidence="11" id="KW-0393">Immunoglobulin domain</keyword>
<evidence type="ECO:0000259" key="16">
    <source>
        <dbReference type="PROSITE" id="PS50835"/>
    </source>
</evidence>
<dbReference type="RefSeq" id="XP_052750184.1">
    <property type="nucleotide sequence ID" value="XM_052894224.1"/>
</dbReference>
<feature type="domain" description="Fibronectin type-III" evidence="17">
    <location>
        <begin position="904"/>
        <end position="1020"/>
    </location>
</feature>
<dbReference type="SMART" id="SM00408">
    <property type="entry name" value="IGc2"/>
    <property type="match status" value="10"/>
</dbReference>
<keyword evidence="3 15" id="KW-0732">Signal</keyword>
<feature type="region of interest" description="Disordered" evidence="13">
    <location>
        <begin position="1746"/>
        <end position="1778"/>
    </location>
</feature>
<dbReference type="PROSITE" id="PS50835">
    <property type="entry name" value="IG_LIKE"/>
    <property type="match status" value="9"/>
</dbReference>
<dbReference type="InterPro" id="IPR036116">
    <property type="entry name" value="FN3_sf"/>
</dbReference>
<feature type="domain" description="Ig-like" evidence="16">
    <location>
        <begin position="231"/>
        <end position="324"/>
    </location>
</feature>
<evidence type="ECO:0000259" key="17">
    <source>
        <dbReference type="PROSITE" id="PS50853"/>
    </source>
</evidence>
<evidence type="ECO:0000256" key="9">
    <source>
        <dbReference type="ARBA" id="ARBA00023136"/>
    </source>
</evidence>
<name>A0ABM3MFJ7_GALME</name>
<feature type="compositionally biased region" description="Low complexity" evidence="13">
    <location>
        <begin position="1822"/>
        <end position="1847"/>
    </location>
</feature>
<evidence type="ECO:0000256" key="1">
    <source>
        <dbReference type="ARBA" id="ARBA00004167"/>
    </source>
</evidence>
<dbReference type="InterPro" id="IPR013106">
    <property type="entry name" value="Ig_V-set"/>
</dbReference>
<feature type="region of interest" description="Disordered" evidence="13">
    <location>
        <begin position="1503"/>
        <end position="1525"/>
    </location>
</feature>
<evidence type="ECO:0000256" key="3">
    <source>
        <dbReference type="ARBA" id="ARBA00022729"/>
    </source>
</evidence>
<dbReference type="Gene3D" id="2.60.40.10">
    <property type="entry name" value="Immunoglobulins"/>
    <property type="match status" value="16"/>
</dbReference>
<feature type="domain" description="Ig-like" evidence="16">
    <location>
        <begin position="803"/>
        <end position="897"/>
    </location>
</feature>
<evidence type="ECO:0000256" key="10">
    <source>
        <dbReference type="ARBA" id="ARBA00023157"/>
    </source>
</evidence>
<dbReference type="PANTHER" id="PTHR10075:SF100">
    <property type="entry name" value="FASCICLIN-2"/>
    <property type="match status" value="1"/>
</dbReference>
<reference evidence="19" key="1">
    <citation type="submission" date="2025-08" db="UniProtKB">
        <authorList>
            <consortium name="RefSeq"/>
        </authorList>
    </citation>
    <scope>IDENTIFICATION</scope>
    <source>
        <tissue evidence="19">Whole larvae</tissue>
    </source>
</reference>
<dbReference type="CDD" id="cd20956">
    <property type="entry name" value="IgI_4_Dscam"/>
    <property type="match status" value="1"/>
</dbReference>
<dbReference type="InterPro" id="IPR056754">
    <property type="entry name" value="DSCAM/DSCAML_C"/>
</dbReference>
<evidence type="ECO:0000256" key="2">
    <source>
        <dbReference type="ARBA" id="ARBA00022692"/>
    </source>
</evidence>
<accession>A0ABM3MFJ7</accession>
<feature type="domain" description="Fibronectin type-III" evidence="17">
    <location>
        <begin position="1230"/>
        <end position="1332"/>
    </location>
</feature>
<dbReference type="InterPro" id="IPR007110">
    <property type="entry name" value="Ig-like_dom"/>
</dbReference>
<feature type="domain" description="Fibronectin type-III" evidence="17">
    <location>
        <begin position="1420"/>
        <end position="1514"/>
    </location>
</feature>
<evidence type="ECO:0000256" key="4">
    <source>
        <dbReference type="ARBA" id="ARBA00022737"/>
    </source>
</evidence>
<evidence type="ECO:0000256" key="15">
    <source>
        <dbReference type="SAM" id="SignalP"/>
    </source>
</evidence>
<dbReference type="PANTHER" id="PTHR10075">
    <property type="entry name" value="BASIGIN RELATED"/>
    <property type="match status" value="1"/>
</dbReference>
<keyword evidence="2 14" id="KW-0812">Transmembrane</keyword>
<dbReference type="Proteomes" id="UP001652740">
    <property type="component" value="Unplaced"/>
</dbReference>
<feature type="region of interest" description="Disordered" evidence="13">
    <location>
        <begin position="1792"/>
        <end position="1856"/>
    </location>
</feature>
<evidence type="ECO:0000256" key="12">
    <source>
        <dbReference type="ARBA" id="ARBA00034103"/>
    </source>
</evidence>
<dbReference type="InterPro" id="IPR036179">
    <property type="entry name" value="Ig-like_dom_sf"/>
</dbReference>
<dbReference type="Pfam" id="PF00041">
    <property type="entry name" value="fn3"/>
    <property type="match status" value="5"/>
</dbReference>
<feature type="compositionally biased region" description="Basic and acidic residues" evidence="13">
    <location>
        <begin position="1682"/>
        <end position="1700"/>
    </location>
</feature>